<reference evidence="1" key="1">
    <citation type="submission" date="2019-10" db="EMBL/GenBank/DDBJ databases">
        <authorList>
            <consortium name="DOE Joint Genome Institute"/>
            <person name="Kuo A."/>
            <person name="Miyauchi S."/>
            <person name="Kiss E."/>
            <person name="Drula E."/>
            <person name="Kohler A."/>
            <person name="Sanchez-Garcia M."/>
            <person name="Andreopoulos B."/>
            <person name="Barry K.W."/>
            <person name="Bonito G."/>
            <person name="Buee M."/>
            <person name="Carver A."/>
            <person name="Chen C."/>
            <person name="Cichocki N."/>
            <person name="Clum A."/>
            <person name="Culley D."/>
            <person name="Crous P.W."/>
            <person name="Fauchery L."/>
            <person name="Girlanda M."/>
            <person name="Hayes R."/>
            <person name="Keri Z."/>
            <person name="Labutti K."/>
            <person name="Lipzen A."/>
            <person name="Lombard V."/>
            <person name="Magnuson J."/>
            <person name="Maillard F."/>
            <person name="Morin E."/>
            <person name="Murat C."/>
            <person name="Nolan M."/>
            <person name="Ohm R."/>
            <person name="Pangilinan J."/>
            <person name="Pereira M."/>
            <person name="Perotto S."/>
            <person name="Peter M."/>
            <person name="Riley R."/>
            <person name="Sitrit Y."/>
            <person name="Stielow B."/>
            <person name="Szollosi G."/>
            <person name="Zifcakova L."/>
            <person name="Stursova M."/>
            <person name="Spatafora J.W."/>
            <person name="Tedersoo L."/>
            <person name="Vaario L.-M."/>
            <person name="Yamada A."/>
            <person name="Yan M."/>
            <person name="Wang P."/>
            <person name="Xu J."/>
            <person name="Bruns T."/>
            <person name="Baldrian P."/>
            <person name="Vilgalys R."/>
            <person name="Henrissat B."/>
            <person name="Grigoriev I.V."/>
            <person name="Hibbett D."/>
            <person name="Nagy L.G."/>
            <person name="Martin F.M."/>
        </authorList>
    </citation>
    <scope>NUCLEOTIDE SEQUENCE</scope>
    <source>
        <strain evidence="1">P2</strain>
    </source>
</reference>
<organism evidence="1 2">
    <name type="scientific">Thelephora ganbajun</name>
    <name type="common">Ganba fungus</name>
    <dbReference type="NCBI Taxonomy" id="370292"/>
    <lineage>
        <taxon>Eukaryota</taxon>
        <taxon>Fungi</taxon>
        <taxon>Dikarya</taxon>
        <taxon>Basidiomycota</taxon>
        <taxon>Agaricomycotina</taxon>
        <taxon>Agaricomycetes</taxon>
        <taxon>Thelephorales</taxon>
        <taxon>Thelephoraceae</taxon>
        <taxon>Thelephora</taxon>
    </lineage>
</organism>
<gene>
    <name evidence="1" type="ORF">BDM02DRAFT_3098323</name>
</gene>
<reference evidence="1" key="2">
    <citation type="journal article" date="2020" name="Nat. Commun.">
        <title>Large-scale genome sequencing of mycorrhizal fungi provides insights into the early evolution of symbiotic traits.</title>
        <authorList>
            <person name="Miyauchi S."/>
            <person name="Kiss E."/>
            <person name="Kuo A."/>
            <person name="Drula E."/>
            <person name="Kohler A."/>
            <person name="Sanchez-Garcia M."/>
            <person name="Morin E."/>
            <person name="Andreopoulos B."/>
            <person name="Barry K.W."/>
            <person name="Bonito G."/>
            <person name="Buee M."/>
            <person name="Carver A."/>
            <person name="Chen C."/>
            <person name="Cichocki N."/>
            <person name="Clum A."/>
            <person name="Culley D."/>
            <person name="Crous P.W."/>
            <person name="Fauchery L."/>
            <person name="Girlanda M."/>
            <person name="Hayes R.D."/>
            <person name="Keri Z."/>
            <person name="LaButti K."/>
            <person name="Lipzen A."/>
            <person name="Lombard V."/>
            <person name="Magnuson J."/>
            <person name="Maillard F."/>
            <person name="Murat C."/>
            <person name="Nolan M."/>
            <person name="Ohm R.A."/>
            <person name="Pangilinan J."/>
            <person name="Pereira M.F."/>
            <person name="Perotto S."/>
            <person name="Peter M."/>
            <person name="Pfister S."/>
            <person name="Riley R."/>
            <person name="Sitrit Y."/>
            <person name="Stielow J.B."/>
            <person name="Szollosi G."/>
            <person name="Zifcakova L."/>
            <person name="Stursova M."/>
            <person name="Spatafora J.W."/>
            <person name="Tedersoo L."/>
            <person name="Vaario L.M."/>
            <person name="Yamada A."/>
            <person name="Yan M."/>
            <person name="Wang P."/>
            <person name="Xu J."/>
            <person name="Bruns T."/>
            <person name="Baldrian P."/>
            <person name="Vilgalys R."/>
            <person name="Dunand C."/>
            <person name="Henrissat B."/>
            <person name="Grigoriev I.V."/>
            <person name="Hibbett D."/>
            <person name="Nagy L.G."/>
            <person name="Martin F.M."/>
        </authorList>
    </citation>
    <scope>NUCLEOTIDE SEQUENCE</scope>
    <source>
        <strain evidence="1">P2</strain>
    </source>
</reference>
<protein>
    <submittedName>
        <fullName evidence="1">DUF590-domain-containing protein</fullName>
    </submittedName>
</protein>
<keyword evidence="2" id="KW-1185">Reference proteome</keyword>
<comment type="caution">
    <text evidence="1">The sequence shown here is derived from an EMBL/GenBank/DDBJ whole genome shotgun (WGS) entry which is preliminary data.</text>
</comment>
<dbReference type="Proteomes" id="UP000886501">
    <property type="component" value="Unassembled WGS sequence"/>
</dbReference>
<sequence>MHSHVHLVIVFTFPTKSLNKSRLRGEAQNAGEEYTKLLQLLESSGLKAVGKAGRRYGEIIVLVHSPLVKLNQLARLEQCSDFRQGVLAAVSSLTKPQINLPPSHRIRLLYDYLTNPTSAGGLGISPGISLWKRVVGIYPLHDPEFDKTWVRSLAKGSPTLNQLDSAKDNYGEEVGLYFAFLATYTKSLTPIAVFGTTFHFLGERYSPFYSIVIVLWATFFAEYWAVYERKLAIRWGSYGSSGLYKLSKNQTTETRVSRRWIEDFDKLSRLGISVAVLLGFMGILVVITVIVFVLEAFLALLYKGPGSQLAPVIPVIIFTASAPTVLGIYRFIAIRSTDFERNDTSTHIYSLTIKRFILSTIVSYFGIALSAFIYMPFGQEVLGLLHLQLSAFDLMGMTGSLVGEEEELLWEHDLFKASTKLNNTRLQTQMFAFLVTAQLANAFQELGMPYVIRWLQSRINPPAKMKRPGNRLTTQEENLLDRVKEEVSTRLDYDIFDDYCEMITQFGYIAVWSSIWPLAPGESMACLNNWLEGPSDAFKLITHLRKPIPVRVESIGAWLDCIRWIAWAAAVVNTVLVCLYHPDFVHIGMASYKEADFKTCLLIALTASHAFLVVRYVVRIVVDKMYWQHSEEKERLDRTGQKLRGSFLDTFTRSAVHVTRGEETQGDFWTLDEGLDEILRGSKED</sequence>
<evidence type="ECO:0000313" key="1">
    <source>
        <dbReference type="EMBL" id="KAF9647312.1"/>
    </source>
</evidence>
<accession>A0ACB6ZCM6</accession>
<evidence type="ECO:0000313" key="2">
    <source>
        <dbReference type="Proteomes" id="UP000886501"/>
    </source>
</evidence>
<dbReference type="EMBL" id="MU118036">
    <property type="protein sequence ID" value="KAF9647312.1"/>
    <property type="molecule type" value="Genomic_DNA"/>
</dbReference>
<proteinExistence type="predicted"/>
<name>A0ACB6ZCM6_THEGA</name>